<evidence type="ECO:0000313" key="17">
    <source>
        <dbReference type="Proteomes" id="UP000288216"/>
    </source>
</evidence>
<dbReference type="Pfam" id="PF24874">
    <property type="entry name" value="Piezo_THU9_anchor"/>
    <property type="match status" value="1"/>
</dbReference>
<keyword evidence="8 11" id="KW-0472">Membrane</keyword>
<comment type="similarity">
    <text evidence="2">Belongs to the PIEZO (TC 1.A.75) family.</text>
</comment>
<dbReference type="Pfam" id="PF12166">
    <property type="entry name" value="Piezo_cap"/>
    <property type="match status" value="1"/>
</dbReference>
<evidence type="ECO:0000256" key="10">
    <source>
        <dbReference type="SAM" id="MobiDB-lite"/>
    </source>
</evidence>
<dbReference type="Pfam" id="PF15917">
    <property type="entry name" value="Piezo_TM25-28"/>
    <property type="match status" value="1"/>
</dbReference>
<evidence type="ECO:0000256" key="1">
    <source>
        <dbReference type="ARBA" id="ARBA00004651"/>
    </source>
</evidence>
<dbReference type="GO" id="GO:0008381">
    <property type="term" value="F:mechanosensitive monoatomic ion channel activity"/>
    <property type="evidence" value="ECO:0007669"/>
    <property type="project" value="InterPro"/>
</dbReference>
<feature type="transmembrane region" description="Helical" evidence="11">
    <location>
        <begin position="1084"/>
        <end position="1108"/>
    </location>
</feature>
<evidence type="ECO:0000256" key="3">
    <source>
        <dbReference type="ARBA" id="ARBA00022448"/>
    </source>
</evidence>
<evidence type="ECO:0000259" key="12">
    <source>
        <dbReference type="Pfam" id="PF12166"/>
    </source>
</evidence>
<evidence type="ECO:0000256" key="9">
    <source>
        <dbReference type="ARBA" id="ARBA00023303"/>
    </source>
</evidence>
<comment type="subcellular location">
    <subcellularLocation>
        <location evidence="1">Cell membrane</location>
        <topology evidence="1">Multi-pass membrane protein</topology>
    </subcellularLocation>
</comment>
<feature type="domain" description="Piezo transmembrane helical unit" evidence="14">
    <location>
        <begin position="622"/>
        <end position="744"/>
    </location>
</feature>
<dbReference type="PANTHER" id="PTHR47049:SF7">
    <property type="entry name" value="PIEZO-TYPE MECHANOSENSITIVE ION CHANNEL COMPONENT 2 ISOFORM X1"/>
    <property type="match status" value="1"/>
</dbReference>
<feature type="domain" description="Piezo THU9 and anchor" evidence="15">
    <location>
        <begin position="870"/>
        <end position="1106"/>
    </location>
</feature>
<dbReference type="InterPro" id="IPR056768">
    <property type="entry name" value="THU_Piezo"/>
</dbReference>
<dbReference type="Pfam" id="PF23188">
    <property type="entry name" value="THU_Piezo1"/>
    <property type="match status" value="1"/>
</dbReference>
<feature type="compositionally biased region" description="Acidic residues" evidence="10">
    <location>
        <begin position="515"/>
        <end position="525"/>
    </location>
</feature>
<evidence type="ECO:0000259" key="14">
    <source>
        <dbReference type="Pfam" id="PF23188"/>
    </source>
</evidence>
<dbReference type="GO" id="GO:0005886">
    <property type="term" value="C:plasma membrane"/>
    <property type="evidence" value="ECO:0007669"/>
    <property type="project" value="UniProtKB-SubCell"/>
</dbReference>
<feature type="domain" description="Piezo non-specific cation channel cap" evidence="12">
    <location>
        <begin position="1144"/>
        <end position="1441"/>
    </location>
</feature>
<dbReference type="InterPro" id="IPR027272">
    <property type="entry name" value="Piezo"/>
</dbReference>
<feature type="transmembrane region" description="Helical" evidence="11">
    <location>
        <begin position="6"/>
        <end position="25"/>
    </location>
</feature>
<feature type="transmembrane region" description="Helical" evidence="11">
    <location>
        <begin position="1044"/>
        <end position="1063"/>
    </location>
</feature>
<dbReference type="EMBL" id="BFAA01006759">
    <property type="protein sequence ID" value="GCB64354.1"/>
    <property type="molecule type" value="Genomic_DNA"/>
</dbReference>
<evidence type="ECO:0000256" key="6">
    <source>
        <dbReference type="ARBA" id="ARBA00022989"/>
    </source>
</evidence>
<evidence type="ECO:0000259" key="15">
    <source>
        <dbReference type="Pfam" id="PF24874"/>
    </source>
</evidence>
<dbReference type="STRING" id="75743.A0A401NU28"/>
<feature type="transmembrane region" description="Helical" evidence="11">
    <location>
        <begin position="1011"/>
        <end position="1032"/>
    </location>
</feature>
<feature type="transmembrane region" description="Helical" evidence="11">
    <location>
        <begin position="972"/>
        <end position="990"/>
    </location>
</feature>
<feature type="compositionally biased region" description="Polar residues" evidence="10">
    <location>
        <begin position="494"/>
        <end position="511"/>
    </location>
</feature>
<keyword evidence="17" id="KW-1185">Reference proteome</keyword>
<comment type="caution">
    <text evidence="16">The sequence shown here is derived from an EMBL/GenBank/DDBJ whole genome shotgun (WGS) entry which is preliminary data.</text>
</comment>
<feature type="non-terminal residue" evidence="16">
    <location>
        <position position="1"/>
    </location>
</feature>
<feature type="transmembrane region" description="Helical" evidence="11">
    <location>
        <begin position="942"/>
        <end position="960"/>
    </location>
</feature>
<dbReference type="OrthoDB" id="303066at2759"/>
<dbReference type="InterPro" id="IPR031805">
    <property type="entry name" value="Piezo_TM25-28"/>
</dbReference>
<protein>
    <recommendedName>
        <fullName evidence="18">Piezo non-specific cation channel R-Ras-binding domain-containing protein</fullName>
    </recommendedName>
</protein>
<sequence length="1444" mass="166071">SYLDMLKVVVFSYLFWFVLCLIFITGTIRINIFCMGYLVACFYFMLFGGQLLLKPVKVVLRHWDYLIGYTILVIVIKNVLSIGSCVYLESLLEKNCWVVQTFGMACTIKEYDLPNTDDLQEACEVPNKQAGIIWDSTCFLFLLAQRRVFLSYYFLHVVADLKASKLLAARGAELFEAKVKKGVTARLEKESISMEMLKKQMERIRAKQKYKRSGTPKPKLGATSHTIYRVKLENRGECSGDDQSKAEDDKKKWWQPWVTHSTMIHSGDYYLFDTDSEDEAKEETEIVRDETVKTSAFQVHLNRVDSSEDELDASSAQEGGSEDPDNFIKRGVNILTFTWMFVQALLDGLIELLSSISKDYSDISTVLRFERSILKRELKQGKLSNQETIHRFYNSKLKRQDCRSADGVLPRDGAMEGERATESGYHKMASIDSMLSRDSSVSSCNTEVTIVYSRLTTIDYANEVEELAPVAIKPSIRWRLQKVPNIDMPSSLDSELPSTIIQPASSTSWQGTTETIEEEEDEETADGSISPQSYHPPSYNAAANSYDGLSLSDENMYTELDERMSKTDQLTPPTCETRLLTASDLLLNKVFHDVELEESDKFYSSLPHVLKLLFALYNTMVAQSDMLCYFVMILNHMVSASVLTMVLPIFVFLWAMLSVPRPKKRFWMLAILYTEVSVVVKYCFQFGFFPWTSTSYRVLYFNQPFYLPNIIGIEKKDGYVHYDLIQLLALFLHRSVLKCHGLWDSHNMVKEQHLEKEQKQNKVQKLGEVNEDNDTMQNVNLQDTARSPGGKNVTRRLVREDRVKVPKRSKRKKRETPKASKRFRETIKEQIREKSHTAKRCITIVALQIYLPIRQFFYNIIHPEYNAVCDVYALMFLIDVINFIITIFGYWAFGKHTAMADITESISEDQVPHVFLVMVLVQFATMVIDRALYLRKTVMGKIVFQVVMVLGIHFWMFFILPGVTERRFNQNPIAQLWYFVKCIYFGLSAYQIKCGYPNRVLGNFLTKSYNYINLFLFQAFRLVPFLTELRAVMDWVWTDTTLSISSWICVEDIYANVFILKCWNESEKRYPQAAGQKKNMLVKYGMGGLIIISLICVVWFPLLFMSLVKSVAGVTNQPLDVSVKISIGGYEPLFTMSAQQQNLRPLSTAAYNDLTNRYTIYPSAMQFLVNYMPEDIMVAHIKGDANLLWSISPASLKAMKEEIANSSRIYIHLHWTILRNGSLLMNPEAFGKHTVLCTDREVRKELVQLLEGIREEPVLIEGLLPKYIRATGQSEAKPAFRLRLATAFSSGAEGSLAFYRNISLQMEEERGSGNTSHGKMKWWNMKEWKPQCASQNCSDMELIIFNDKVSPSSLDFLAGYGIVGLYLSVVLVIGKFVREFFKGISRSIMFEELPNPDRILKLCTDIFLVREMGELELEEQLFAKLIFLYRSPETIIKWTREKQE</sequence>
<feature type="compositionally biased region" description="Basic residues" evidence="10">
    <location>
        <begin position="805"/>
        <end position="815"/>
    </location>
</feature>
<dbReference type="PANTHER" id="PTHR47049">
    <property type="entry name" value="PIEZO-TYPE MECHANOSENSITIVE ION CHANNEL HOMOLOG"/>
    <property type="match status" value="1"/>
</dbReference>
<feature type="transmembrane region" description="Helical" evidence="11">
    <location>
        <begin position="65"/>
        <end position="88"/>
    </location>
</feature>
<feature type="region of interest" description="Disordered" evidence="10">
    <location>
        <begin position="305"/>
        <end position="325"/>
    </location>
</feature>
<feature type="transmembrane region" description="Helical" evidence="11">
    <location>
        <begin position="871"/>
        <end position="893"/>
    </location>
</feature>
<keyword evidence="3" id="KW-0813">Transport</keyword>
<reference evidence="16 17" key="1">
    <citation type="journal article" date="2018" name="Nat. Ecol. Evol.">
        <title>Shark genomes provide insights into elasmobranch evolution and the origin of vertebrates.</title>
        <authorList>
            <person name="Hara Y"/>
            <person name="Yamaguchi K"/>
            <person name="Onimaru K"/>
            <person name="Kadota M"/>
            <person name="Koyanagi M"/>
            <person name="Keeley SD"/>
            <person name="Tatsumi K"/>
            <person name="Tanaka K"/>
            <person name="Motone F"/>
            <person name="Kageyama Y"/>
            <person name="Nozu R"/>
            <person name="Adachi N"/>
            <person name="Nishimura O"/>
            <person name="Nakagawa R"/>
            <person name="Tanegashima C"/>
            <person name="Kiyatake I"/>
            <person name="Matsumoto R"/>
            <person name="Murakumo K"/>
            <person name="Nishida K"/>
            <person name="Terakita A"/>
            <person name="Kuratani S"/>
            <person name="Sato K"/>
            <person name="Hyodo S Kuraku.S."/>
        </authorList>
    </citation>
    <scope>NUCLEOTIDE SEQUENCE [LARGE SCALE GENOMIC DNA]</scope>
</reference>
<keyword evidence="9" id="KW-0407">Ion channel</keyword>
<feature type="transmembrane region" description="Helical" evidence="11">
    <location>
        <begin position="32"/>
        <end position="53"/>
    </location>
</feature>
<keyword evidence="4" id="KW-1003">Cell membrane</keyword>
<gene>
    <name evidence="16" type="ORF">scyTo_0013328</name>
</gene>
<proteinExistence type="inferred from homology"/>
<evidence type="ECO:0000256" key="4">
    <source>
        <dbReference type="ARBA" id="ARBA00022475"/>
    </source>
</evidence>
<evidence type="ECO:0008006" key="18">
    <source>
        <dbReference type="Google" id="ProtNLM"/>
    </source>
</evidence>
<evidence type="ECO:0000256" key="11">
    <source>
        <dbReference type="SAM" id="Phobius"/>
    </source>
</evidence>
<dbReference type="InterPro" id="IPR031334">
    <property type="entry name" value="Piezo_cap_dom"/>
</dbReference>
<evidence type="ECO:0000256" key="7">
    <source>
        <dbReference type="ARBA" id="ARBA00023065"/>
    </source>
</evidence>
<feature type="domain" description="Piezo TM25-28" evidence="13">
    <location>
        <begin position="1"/>
        <end position="300"/>
    </location>
</feature>
<feature type="region of interest" description="Disordered" evidence="10">
    <location>
        <begin position="803"/>
        <end position="823"/>
    </location>
</feature>
<keyword evidence="5 11" id="KW-0812">Transmembrane</keyword>
<dbReference type="InterPro" id="IPR056770">
    <property type="entry name" value="Piezo_THU9_anchor"/>
</dbReference>
<evidence type="ECO:0000259" key="13">
    <source>
        <dbReference type="Pfam" id="PF15917"/>
    </source>
</evidence>
<evidence type="ECO:0000256" key="5">
    <source>
        <dbReference type="ARBA" id="ARBA00022692"/>
    </source>
</evidence>
<dbReference type="Proteomes" id="UP000288216">
    <property type="component" value="Unassembled WGS sequence"/>
</dbReference>
<accession>A0A401NU28</accession>
<organism evidence="16 17">
    <name type="scientific">Scyliorhinus torazame</name>
    <name type="common">Cloudy catshark</name>
    <name type="synonym">Catulus torazame</name>
    <dbReference type="NCBI Taxonomy" id="75743"/>
    <lineage>
        <taxon>Eukaryota</taxon>
        <taxon>Metazoa</taxon>
        <taxon>Chordata</taxon>
        <taxon>Craniata</taxon>
        <taxon>Vertebrata</taxon>
        <taxon>Chondrichthyes</taxon>
        <taxon>Elasmobranchii</taxon>
        <taxon>Galeomorphii</taxon>
        <taxon>Galeoidea</taxon>
        <taxon>Carcharhiniformes</taxon>
        <taxon>Scyliorhinidae</taxon>
        <taxon>Scyliorhinus</taxon>
    </lineage>
</organism>
<dbReference type="OMA" id="LAYNAWI"/>
<keyword evidence="6 11" id="KW-1133">Transmembrane helix</keyword>
<feature type="transmembrane region" description="Helical" evidence="11">
    <location>
        <begin position="638"/>
        <end position="659"/>
    </location>
</feature>
<evidence type="ECO:0000256" key="2">
    <source>
        <dbReference type="ARBA" id="ARBA00007821"/>
    </source>
</evidence>
<name>A0A401NU28_SCYTO</name>
<feature type="transmembrane region" description="Helical" evidence="11">
    <location>
        <begin position="1357"/>
        <end position="1377"/>
    </location>
</feature>
<feature type="region of interest" description="Disordered" evidence="10">
    <location>
        <begin position="494"/>
        <end position="537"/>
    </location>
</feature>
<feature type="transmembrane region" description="Helical" evidence="11">
    <location>
        <begin position="913"/>
        <end position="933"/>
    </location>
</feature>
<keyword evidence="7" id="KW-0406">Ion transport</keyword>
<evidence type="ECO:0000256" key="8">
    <source>
        <dbReference type="ARBA" id="ARBA00023136"/>
    </source>
</evidence>
<evidence type="ECO:0000313" key="16">
    <source>
        <dbReference type="EMBL" id="GCB64354.1"/>
    </source>
</evidence>